<evidence type="ECO:0000259" key="4">
    <source>
        <dbReference type="PROSITE" id="PS50956"/>
    </source>
</evidence>
<dbReference type="EMBL" id="JANCPR020000073">
    <property type="protein sequence ID" value="MDJ1138061.1"/>
    <property type="molecule type" value="Genomic_DNA"/>
</dbReference>
<evidence type="ECO:0000256" key="1">
    <source>
        <dbReference type="ARBA" id="ARBA00023015"/>
    </source>
</evidence>
<dbReference type="SMART" id="SM00344">
    <property type="entry name" value="HTH_ASNC"/>
    <property type="match status" value="1"/>
</dbReference>
<dbReference type="SUPFAM" id="SSF54909">
    <property type="entry name" value="Dimeric alpha+beta barrel"/>
    <property type="match status" value="1"/>
</dbReference>
<dbReference type="PANTHER" id="PTHR30154">
    <property type="entry name" value="LEUCINE-RESPONSIVE REGULATORY PROTEIN"/>
    <property type="match status" value="1"/>
</dbReference>
<keyword evidence="3" id="KW-0804">Transcription</keyword>
<comment type="caution">
    <text evidence="5">The sequence shown here is derived from an EMBL/GenBank/DDBJ whole genome shotgun (WGS) entry which is preliminary data.</text>
</comment>
<dbReference type="InterPro" id="IPR000485">
    <property type="entry name" value="AsnC-type_HTH_dom"/>
</dbReference>
<dbReference type="SUPFAM" id="SSF46785">
    <property type="entry name" value="Winged helix' DNA-binding domain"/>
    <property type="match status" value="1"/>
</dbReference>
<dbReference type="Pfam" id="PF01037">
    <property type="entry name" value="AsnC_trans_reg"/>
    <property type="match status" value="1"/>
</dbReference>
<evidence type="ECO:0000256" key="3">
    <source>
        <dbReference type="ARBA" id="ARBA00023163"/>
    </source>
</evidence>
<gene>
    <name evidence="5" type="ORF">NMN56_040115</name>
</gene>
<accession>A0ABT7A9N1</accession>
<dbReference type="Proteomes" id="UP001214441">
    <property type="component" value="Unassembled WGS sequence"/>
</dbReference>
<dbReference type="InterPro" id="IPR019887">
    <property type="entry name" value="Tscrpt_reg_AsnC/Lrp_C"/>
</dbReference>
<reference evidence="5 6" key="1">
    <citation type="submission" date="2023-05" db="EMBL/GenBank/DDBJ databases">
        <title>Streptantibioticus silvisoli sp. nov., acidotolerant actinomycetes 1 from pine litter.</title>
        <authorList>
            <person name="Swiecimska M."/>
            <person name="Golinska P."/>
            <person name="Sangal V."/>
            <person name="Wachnowicz B."/>
            <person name="Goodfellow M."/>
        </authorList>
    </citation>
    <scope>NUCLEOTIDE SEQUENCE [LARGE SCALE GENOMIC DNA]</scope>
    <source>
        <strain evidence="5 6">DSM 42109</strain>
    </source>
</reference>
<dbReference type="InterPro" id="IPR011008">
    <property type="entry name" value="Dimeric_a/b-barrel"/>
</dbReference>
<dbReference type="InterPro" id="IPR019885">
    <property type="entry name" value="Tscrpt_reg_HTH_AsnC-type_CS"/>
</dbReference>
<dbReference type="Gene3D" id="1.10.10.10">
    <property type="entry name" value="Winged helix-like DNA-binding domain superfamily/Winged helix DNA-binding domain"/>
    <property type="match status" value="1"/>
</dbReference>
<dbReference type="PROSITE" id="PS00519">
    <property type="entry name" value="HTH_ASNC_1"/>
    <property type="match status" value="1"/>
</dbReference>
<keyword evidence="1" id="KW-0805">Transcription regulation</keyword>
<name>A0ABT7A9N1_9ACTN</name>
<dbReference type="PROSITE" id="PS50956">
    <property type="entry name" value="HTH_ASNC_2"/>
    <property type="match status" value="1"/>
</dbReference>
<dbReference type="InterPro" id="IPR036390">
    <property type="entry name" value="WH_DNA-bd_sf"/>
</dbReference>
<dbReference type="RefSeq" id="WP_274042593.1">
    <property type="nucleotide sequence ID" value="NZ_JANCPR020000073.1"/>
</dbReference>
<feature type="domain" description="HTH asnC-type" evidence="4">
    <location>
        <begin position="5"/>
        <end position="80"/>
    </location>
</feature>
<keyword evidence="6" id="KW-1185">Reference proteome</keyword>
<dbReference type="InterPro" id="IPR011991">
    <property type="entry name" value="ArsR-like_HTH"/>
</dbReference>
<proteinExistence type="predicted"/>
<evidence type="ECO:0000313" key="5">
    <source>
        <dbReference type="EMBL" id="MDJ1138061.1"/>
    </source>
</evidence>
<evidence type="ECO:0000256" key="2">
    <source>
        <dbReference type="ARBA" id="ARBA00023125"/>
    </source>
</evidence>
<dbReference type="Gene3D" id="3.30.70.920">
    <property type="match status" value="1"/>
</dbReference>
<sequence>MTRQLDDVDRTILRAMTADGRQTVRALARAVGLSEPSVRERLQRLERDGVITGYHAALDPASVDAATAAFVALRFEPGEAAKAVVNERLARETCVLEVYEVAGEDCYWLKVRASGTDALADTLDRIRAIPPVRGTSTTIVLRTVFERPLGPDTGPA</sequence>
<evidence type="ECO:0000313" key="6">
    <source>
        <dbReference type="Proteomes" id="UP001214441"/>
    </source>
</evidence>
<dbReference type="InterPro" id="IPR036388">
    <property type="entry name" value="WH-like_DNA-bd_sf"/>
</dbReference>
<dbReference type="PRINTS" id="PR00033">
    <property type="entry name" value="HTHASNC"/>
</dbReference>
<organism evidence="5 6">
    <name type="scientific">Streptomyces iconiensis</name>
    <dbReference type="NCBI Taxonomy" id="1384038"/>
    <lineage>
        <taxon>Bacteria</taxon>
        <taxon>Bacillati</taxon>
        <taxon>Actinomycetota</taxon>
        <taxon>Actinomycetes</taxon>
        <taxon>Kitasatosporales</taxon>
        <taxon>Streptomycetaceae</taxon>
        <taxon>Streptomyces</taxon>
    </lineage>
</organism>
<dbReference type="Pfam" id="PF13412">
    <property type="entry name" value="HTH_24"/>
    <property type="match status" value="1"/>
</dbReference>
<dbReference type="InterPro" id="IPR019888">
    <property type="entry name" value="Tscrpt_reg_AsnC-like"/>
</dbReference>
<protein>
    <submittedName>
        <fullName evidence="5">Lrp/AsnC family transcriptional regulator</fullName>
    </submittedName>
</protein>
<dbReference type="PANTHER" id="PTHR30154:SF34">
    <property type="entry name" value="TRANSCRIPTIONAL REGULATOR AZLB"/>
    <property type="match status" value="1"/>
</dbReference>
<keyword evidence="2" id="KW-0238">DNA-binding</keyword>
<dbReference type="CDD" id="cd00090">
    <property type="entry name" value="HTH_ARSR"/>
    <property type="match status" value="1"/>
</dbReference>